<proteinExistence type="predicted"/>
<dbReference type="EMBL" id="BMMA01000001">
    <property type="protein sequence ID" value="GGI71788.1"/>
    <property type="molecule type" value="Genomic_DNA"/>
</dbReference>
<evidence type="ECO:0000256" key="1">
    <source>
        <dbReference type="ARBA" id="ARBA00023115"/>
    </source>
</evidence>
<evidence type="ECO:0008006" key="6">
    <source>
        <dbReference type="Google" id="ProtNLM"/>
    </source>
</evidence>
<sequence length="224" mass="23740">MIPRVLLGSAPVPGGEGELQLFRRGADFAIAVSTMPGELMNSRMHASEDALARLGCAPVAARRGARVLVGGLGMGFTLAEALRSLGPDARVLVAELVPQVVEWNRGELGECAGWPLRDPRVEVRVGDVGAVMGEAGPFDAVLLDVDNGPEGLTRDENGRLYSPAGLRRAWEALRPGGVLAVWSAHPAPAFTRKLERAGFAVRAEQVRERVGKGAVHTVWLGEKG</sequence>
<evidence type="ECO:0000313" key="4">
    <source>
        <dbReference type="Proteomes" id="UP000630135"/>
    </source>
</evidence>
<evidence type="ECO:0000313" key="3">
    <source>
        <dbReference type="EMBL" id="GGP28377.1"/>
    </source>
</evidence>
<dbReference type="InterPro" id="IPR029063">
    <property type="entry name" value="SAM-dependent_MTases_sf"/>
</dbReference>
<dbReference type="FunFam" id="3.40.50.150:FF:000625">
    <property type="entry name" value="Spermidine synthase"/>
    <property type="match status" value="1"/>
</dbReference>
<reference evidence="2" key="2">
    <citation type="journal article" date="2014" name="Int. J. Syst. Evol. Microbiol.">
        <title>Complete genome sequence of Corynebacterium casei LMG S-19264T (=DSM 44701T), isolated from a smear-ripened cheese.</title>
        <authorList>
            <consortium name="US DOE Joint Genome Institute (JGI-PGF)"/>
            <person name="Walter F."/>
            <person name="Albersmeier A."/>
            <person name="Kalinowski J."/>
            <person name="Ruckert C."/>
        </authorList>
    </citation>
    <scope>NUCLEOTIDE SEQUENCE</scope>
    <source>
        <strain evidence="2">CGMCC 1.8885</strain>
    </source>
</reference>
<dbReference type="PANTHER" id="PTHR43317">
    <property type="entry name" value="THERMOSPERMINE SYNTHASE ACAULIS5"/>
    <property type="match status" value="1"/>
</dbReference>
<dbReference type="RefSeq" id="WP_017869347.1">
    <property type="nucleotide sequence ID" value="NZ_BMLZ01000001.1"/>
</dbReference>
<dbReference type="EMBL" id="BMLZ01000001">
    <property type="protein sequence ID" value="GGP28377.1"/>
    <property type="molecule type" value="Genomic_DNA"/>
</dbReference>
<organism evidence="2 5">
    <name type="scientific">Deinococcus wulumuqiensis</name>
    <dbReference type="NCBI Taxonomy" id="980427"/>
    <lineage>
        <taxon>Bacteria</taxon>
        <taxon>Thermotogati</taxon>
        <taxon>Deinococcota</taxon>
        <taxon>Deinococci</taxon>
        <taxon>Deinococcales</taxon>
        <taxon>Deinococcaceae</taxon>
        <taxon>Deinococcus</taxon>
    </lineage>
</organism>
<dbReference type="PANTHER" id="PTHR43317:SF3">
    <property type="entry name" value="BLR2883 PROTEIN"/>
    <property type="match status" value="1"/>
</dbReference>
<dbReference type="GO" id="GO:0006596">
    <property type="term" value="P:polyamine biosynthetic process"/>
    <property type="evidence" value="ECO:0007669"/>
    <property type="project" value="UniProtKB-KW"/>
</dbReference>
<reference evidence="2" key="4">
    <citation type="submission" date="2023-08" db="EMBL/GenBank/DDBJ databases">
        <authorList>
            <person name="Sun Q."/>
            <person name="Zhou Y."/>
        </authorList>
    </citation>
    <scope>NUCLEOTIDE SEQUENCE</scope>
    <source>
        <strain evidence="3">CGMCC 1.8884</strain>
        <strain evidence="2">CGMCC 1.8885</strain>
    </source>
</reference>
<reference evidence="4" key="3">
    <citation type="journal article" date="2019" name="Int. J. Syst. Evol. Microbiol.">
        <title>The Global Catalogue of Microorganisms (GCM) 10K type strain sequencing project: providing services to taxonomists for standard genome sequencing and annotation.</title>
        <authorList>
            <consortium name="The Broad Institute Genomics Platform"/>
            <consortium name="The Broad Institute Genome Sequencing Center for Infectious Disease"/>
            <person name="Wu L."/>
            <person name="Ma J."/>
        </authorList>
    </citation>
    <scope>NUCLEOTIDE SEQUENCE [LARGE SCALE GENOMIC DNA]</scope>
    <source>
        <strain evidence="4">CGMCC 1.8884</strain>
    </source>
</reference>
<dbReference type="Proteomes" id="UP000652720">
    <property type="component" value="Unassembled WGS sequence"/>
</dbReference>
<keyword evidence="4" id="KW-1185">Reference proteome</keyword>
<protein>
    <recommendedName>
        <fullName evidence="6">Spermidine synthase</fullName>
    </recommendedName>
</protein>
<evidence type="ECO:0000313" key="2">
    <source>
        <dbReference type="EMBL" id="GGI71788.1"/>
    </source>
</evidence>
<dbReference type="SUPFAM" id="SSF53335">
    <property type="entry name" value="S-adenosyl-L-methionine-dependent methyltransferases"/>
    <property type="match status" value="1"/>
</dbReference>
<comment type="caution">
    <text evidence="2">The sequence shown here is derived from an EMBL/GenBank/DDBJ whole genome shotgun (WGS) entry which is preliminary data.</text>
</comment>
<reference evidence="3" key="1">
    <citation type="journal article" date="2014" name="Int. J. Syst. Evol. Microbiol.">
        <title>Complete genome of a new Firmicutes species belonging to the dominant human colonic microbiota ('Ruminococcus bicirculans') reveals two chromosomes and a selective capacity to utilize plant glucans.</title>
        <authorList>
            <consortium name="NISC Comparative Sequencing Program"/>
            <person name="Wegmann U."/>
            <person name="Louis P."/>
            <person name="Goesmann A."/>
            <person name="Henrissat B."/>
            <person name="Duncan S.H."/>
            <person name="Flint H.J."/>
        </authorList>
    </citation>
    <scope>NUCLEOTIDE SEQUENCE</scope>
    <source>
        <strain evidence="3">CGMCC 1.8884</strain>
    </source>
</reference>
<keyword evidence="1" id="KW-0620">Polyamine biosynthesis</keyword>
<name>A0AAV4K3L2_9DEIO</name>
<dbReference type="GeneID" id="59164123"/>
<gene>
    <name evidence="3" type="ORF">GCM10008021_00280</name>
    <name evidence="2" type="ORF">GCM10010914_02310</name>
</gene>
<accession>A0AAV4K3L2</accession>
<dbReference type="Proteomes" id="UP000630135">
    <property type="component" value="Unassembled WGS sequence"/>
</dbReference>
<evidence type="ECO:0000313" key="5">
    <source>
        <dbReference type="Proteomes" id="UP000652720"/>
    </source>
</evidence>
<dbReference type="CDD" id="cd02440">
    <property type="entry name" value="AdoMet_MTases"/>
    <property type="match status" value="1"/>
</dbReference>
<dbReference type="Gene3D" id="3.40.50.150">
    <property type="entry name" value="Vaccinia Virus protein VP39"/>
    <property type="match status" value="1"/>
</dbReference>
<dbReference type="AlphaFoldDB" id="A0AAV4K3L2"/>